<sequence length="234" mass="24265">MTSNKKSIATFIASAALLTAAANAAVITWGSVEDTTGISVVSTNGTLVSAYNGGASSVVINGDTWVANNVLGSLQASMMGGGTTDDTDFTTLLTQATFGGGSGQTSIDLGTFVVGRTYEIQIFFVDQRTTSTGLNDRVMAYSSTDSTGAIGDTVLLEADPNNSLDSPYGQYVIGTFTADGSDPDLVLQPYLASFGNSHIAAWQIRDITAVPEPSGVALLSFSAFALAFIRRVKR</sequence>
<accession>A0A934S747</accession>
<proteinExistence type="predicted"/>
<reference evidence="2" key="1">
    <citation type="submission" date="2021-01" db="EMBL/GenBank/DDBJ databases">
        <title>Modified the classification status of verrucomicrobia.</title>
        <authorList>
            <person name="Feng X."/>
        </authorList>
    </citation>
    <scope>NUCLEOTIDE SEQUENCE</scope>
    <source>
        <strain evidence="2">KCTC 22041</strain>
    </source>
</reference>
<name>A0A934S747_9BACT</name>
<keyword evidence="3" id="KW-1185">Reference proteome</keyword>
<dbReference type="EMBL" id="JAENIJ010000042">
    <property type="protein sequence ID" value="MBK1884305.1"/>
    <property type="molecule type" value="Genomic_DNA"/>
</dbReference>
<feature type="signal peptide" evidence="1">
    <location>
        <begin position="1"/>
        <end position="24"/>
    </location>
</feature>
<dbReference type="RefSeq" id="WP_200273363.1">
    <property type="nucleotide sequence ID" value="NZ_JAENIJ010000042.1"/>
</dbReference>
<evidence type="ECO:0000256" key="1">
    <source>
        <dbReference type="SAM" id="SignalP"/>
    </source>
</evidence>
<organism evidence="2 3">
    <name type="scientific">Luteolibacter pohnpeiensis</name>
    <dbReference type="NCBI Taxonomy" id="454153"/>
    <lineage>
        <taxon>Bacteria</taxon>
        <taxon>Pseudomonadati</taxon>
        <taxon>Verrucomicrobiota</taxon>
        <taxon>Verrucomicrobiia</taxon>
        <taxon>Verrucomicrobiales</taxon>
        <taxon>Verrucomicrobiaceae</taxon>
        <taxon>Luteolibacter</taxon>
    </lineage>
</organism>
<gene>
    <name evidence="2" type="ORF">JIN85_17935</name>
</gene>
<keyword evidence="1" id="KW-0732">Signal</keyword>
<feature type="chain" id="PRO_5037576952" evidence="1">
    <location>
        <begin position="25"/>
        <end position="234"/>
    </location>
</feature>
<dbReference type="NCBIfam" id="TIGR02595">
    <property type="entry name" value="PEP_CTERM"/>
    <property type="match status" value="1"/>
</dbReference>
<dbReference type="Proteomes" id="UP000603141">
    <property type="component" value="Unassembled WGS sequence"/>
</dbReference>
<comment type="caution">
    <text evidence="2">The sequence shown here is derived from an EMBL/GenBank/DDBJ whole genome shotgun (WGS) entry which is preliminary data.</text>
</comment>
<dbReference type="InterPro" id="IPR013424">
    <property type="entry name" value="Ice-binding_C"/>
</dbReference>
<dbReference type="AlphaFoldDB" id="A0A934S747"/>
<protein>
    <submittedName>
        <fullName evidence="2">PEP-CTERM sorting domain-containing protein</fullName>
    </submittedName>
</protein>
<evidence type="ECO:0000313" key="3">
    <source>
        <dbReference type="Proteomes" id="UP000603141"/>
    </source>
</evidence>
<evidence type="ECO:0000313" key="2">
    <source>
        <dbReference type="EMBL" id="MBK1884305.1"/>
    </source>
</evidence>